<dbReference type="Gene3D" id="1.10.10.10">
    <property type="entry name" value="Winged helix-like DNA-binding domain superfamily/Winged helix DNA-binding domain"/>
    <property type="match status" value="1"/>
</dbReference>
<dbReference type="InterPro" id="IPR005561">
    <property type="entry name" value="ANTAR"/>
</dbReference>
<dbReference type="InterPro" id="IPR036388">
    <property type="entry name" value="WH-like_DNA-bd_sf"/>
</dbReference>
<name>A0A7X6M025_9NOCA</name>
<dbReference type="SUPFAM" id="SSF55785">
    <property type="entry name" value="PYP-like sensor domain (PAS domain)"/>
    <property type="match status" value="1"/>
</dbReference>
<keyword evidence="4" id="KW-1185">Reference proteome</keyword>
<evidence type="ECO:0000313" key="4">
    <source>
        <dbReference type="Proteomes" id="UP000523447"/>
    </source>
</evidence>
<dbReference type="InterPro" id="IPR013655">
    <property type="entry name" value="PAS_fold_3"/>
</dbReference>
<dbReference type="EMBL" id="JAAXPE010000021">
    <property type="protein sequence ID" value="NKY87810.1"/>
    <property type="molecule type" value="Genomic_DNA"/>
</dbReference>
<dbReference type="PROSITE" id="PS50112">
    <property type="entry name" value="PAS"/>
    <property type="match status" value="1"/>
</dbReference>
<dbReference type="InterPro" id="IPR011006">
    <property type="entry name" value="CheY-like_superfamily"/>
</dbReference>
<dbReference type="SMART" id="SM01012">
    <property type="entry name" value="ANTAR"/>
    <property type="match status" value="1"/>
</dbReference>
<protein>
    <submittedName>
        <fullName evidence="3">ANTAR domain-containing protein</fullName>
    </submittedName>
</protein>
<dbReference type="CDD" id="cd00130">
    <property type="entry name" value="PAS"/>
    <property type="match status" value="1"/>
</dbReference>
<evidence type="ECO:0000313" key="3">
    <source>
        <dbReference type="EMBL" id="NKY87810.1"/>
    </source>
</evidence>
<dbReference type="PROSITE" id="PS50921">
    <property type="entry name" value="ANTAR"/>
    <property type="match status" value="1"/>
</dbReference>
<accession>A0A7X6M025</accession>
<feature type="domain" description="PAS" evidence="1">
    <location>
        <begin position="36"/>
        <end position="81"/>
    </location>
</feature>
<reference evidence="3 4" key="1">
    <citation type="submission" date="2020-04" db="EMBL/GenBank/DDBJ databases">
        <title>MicrobeNet Type strains.</title>
        <authorList>
            <person name="Nicholson A.C."/>
        </authorList>
    </citation>
    <scope>NUCLEOTIDE SEQUENCE [LARGE SCALE GENOMIC DNA]</scope>
    <source>
        <strain evidence="3 4">DSM 44445</strain>
    </source>
</reference>
<evidence type="ECO:0000259" key="2">
    <source>
        <dbReference type="PROSITE" id="PS50921"/>
    </source>
</evidence>
<dbReference type="Proteomes" id="UP000523447">
    <property type="component" value="Unassembled WGS sequence"/>
</dbReference>
<organism evidence="3 4">
    <name type="scientific">Nocardia veterana</name>
    <dbReference type="NCBI Taxonomy" id="132249"/>
    <lineage>
        <taxon>Bacteria</taxon>
        <taxon>Bacillati</taxon>
        <taxon>Actinomycetota</taxon>
        <taxon>Actinomycetes</taxon>
        <taxon>Mycobacteriales</taxon>
        <taxon>Nocardiaceae</taxon>
        <taxon>Nocardia</taxon>
    </lineage>
</organism>
<proteinExistence type="predicted"/>
<dbReference type="InterPro" id="IPR035965">
    <property type="entry name" value="PAS-like_dom_sf"/>
</dbReference>
<feature type="domain" description="ANTAR" evidence="2">
    <location>
        <begin position="130"/>
        <end position="191"/>
    </location>
</feature>
<dbReference type="Pfam" id="PF03861">
    <property type="entry name" value="ANTAR"/>
    <property type="match status" value="1"/>
</dbReference>
<dbReference type="NCBIfam" id="TIGR00229">
    <property type="entry name" value="sensory_box"/>
    <property type="match status" value="1"/>
</dbReference>
<dbReference type="Gene3D" id="3.30.450.20">
    <property type="entry name" value="PAS domain"/>
    <property type="match status" value="1"/>
</dbReference>
<dbReference type="GO" id="GO:0003723">
    <property type="term" value="F:RNA binding"/>
    <property type="evidence" value="ECO:0007669"/>
    <property type="project" value="InterPro"/>
</dbReference>
<gene>
    <name evidence="3" type="ORF">HGA07_19510</name>
</gene>
<dbReference type="InterPro" id="IPR000014">
    <property type="entry name" value="PAS"/>
</dbReference>
<dbReference type="RefSeq" id="WP_051032100.1">
    <property type="nucleotide sequence ID" value="NZ_CAWPHS010000014.1"/>
</dbReference>
<dbReference type="AlphaFoldDB" id="A0A7X6M025"/>
<comment type="caution">
    <text evidence="3">The sequence shown here is derived from an EMBL/GenBank/DDBJ whole genome shotgun (WGS) entry which is preliminary data.</text>
</comment>
<dbReference type="SUPFAM" id="SSF52172">
    <property type="entry name" value="CheY-like"/>
    <property type="match status" value="1"/>
</dbReference>
<evidence type="ECO:0000259" key="1">
    <source>
        <dbReference type="PROSITE" id="PS50112"/>
    </source>
</evidence>
<sequence>MTGDRNHDDIERVVGAGDPIDVGRFRFWFADQRWEWSDELARMHGYEPGEIQPTTKLLLSHKHPKDRDRVEATIVTSVEDHEPFSSRHRIVDTHGRTRDVIVVSEPMLDEAGDVIGTQGFYVDLTVSAEQDRRQVLDETLPDLIERRAVIEQAKGALMVVYRITAQQAFRVLAWRSQETNTKLHELAARLVDELELLPAAPPHLRTCVDHILLTVHARVDAEPAG</sequence>
<dbReference type="Pfam" id="PF08447">
    <property type="entry name" value="PAS_3"/>
    <property type="match status" value="1"/>
</dbReference>